<dbReference type="PIRSF" id="PIRSF005644">
    <property type="entry name" value="Hdrgns_mtr_HypE"/>
    <property type="match status" value="1"/>
</dbReference>
<keyword evidence="6" id="KW-1185">Reference proteome</keyword>
<dbReference type="Gene3D" id="3.30.1330.10">
    <property type="entry name" value="PurM-like, N-terminal domain"/>
    <property type="match status" value="1"/>
</dbReference>
<dbReference type="InterPro" id="IPR010918">
    <property type="entry name" value="PurM-like_C_dom"/>
</dbReference>
<dbReference type="SUPFAM" id="SSF56042">
    <property type="entry name" value="PurM C-terminal domain-like"/>
    <property type="match status" value="1"/>
</dbReference>
<evidence type="ECO:0000259" key="3">
    <source>
        <dbReference type="Pfam" id="PF00586"/>
    </source>
</evidence>
<dbReference type="InterPro" id="IPR016188">
    <property type="entry name" value="PurM-like_N"/>
</dbReference>
<dbReference type="RefSeq" id="WP_345433546.1">
    <property type="nucleotide sequence ID" value="NZ_BAABHK010000007.1"/>
</dbReference>
<dbReference type="PANTHER" id="PTHR30303">
    <property type="entry name" value="HYDROGENASE ISOENZYMES FORMATION PROTEIN HYPE"/>
    <property type="match status" value="1"/>
</dbReference>
<dbReference type="SUPFAM" id="SSF55326">
    <property type="entry name" value="PurM N-terminal domain-like"/>
    <property type="match status" value="1"/>
</dbReference>
<proteinExistence type="inferred from homology"/>
<comment type="caution">
    <text evidence="5">The sequence shown here is derived from an EMBL/GenBank/DDBJ whole genome shotgun (WGS) entry which is preliminary data.</text>
</comment>
<dbReference type="EMBL" id="BAABHK010000007">
    <property type="protein sequence ID" value="GAA4629554.1"/>
    <property type="molecule type" value="Genomic_DNA"/>
</dbReference>
<reference evidence="6" key="1">
    <citation type="journal article" date="2019" name="Int. J. Syst. Evol. Microbiol.">
        <title>The Global Catalogue of Microorganisms (GCM) 10K type strain sequencing project: providing services to taxonomists for standard genome sequencing and annotation.</title>
        <authorList>
            <consortium name="The Broad Institute Genomics Platform"/>
            <consortium name="The Broad Institute Genome Sequencing Center for Infectious Disease"/>
            <person name="Wu L."/>
            <person name="Ma J."/>
        </authorList>
    </citation>
    <scope>NUCLEOTIDE SEQUENCE [LARGE SCALE GENOMIC DNA]</scope>
    <source>
        <strain evidence="6">JCM 17939</strain>
    </source>
</reference>
<evidence type="ECO:0000259" key="4">
    <source>
        <dbReference type="Pfam" id="PF02769"/>
    </source>
</evidence>
<evidence type="ECO:0000313" key="5">
    <source>
        <dbReference type="EMBL" id="GAA4629554.1"/>
    </source>
</evidence>
<dbReference type="Pfam" id="PF00586">
    <property type="entry name" value="AIRS"/>
    <property type="match status" value="1"/>
</dbReference>
<dbReference type="Pfam" id="PF02769">
    <property type="entry name" value="AIRS_C"/>
    <property type="match status" value="1"/>
</dbReference>
<feature type="domain" description="PurM-like N-terminal" evidence="3">
    <location>
        <begin position="90"/>
        <end position="201"/>
    </location>
</feature>
<name>A0ABP8UG01_9ACTN</name>
<evidence type="ECO:0000256" key="2">
    <source>
        <dbReference type="SAM" id="MobiDB-lite"/>
    </source>
</evidence>
<accession>A0ABP8UG01</accession>
<evidence type="ECO:0000313" key="6">
    <source>
        <dbReference type="Proteomes" id="UP001501442"/>
    </source>
</evidence>
<gene>
    <name evidence="5" type="primary">hypE</name>
    <name evidence="5" type="ORF">GCM10023196_051350</name>
</gene>
<evidence type="ECO:0000256" key="1">
    <source>
        <dbReference type="ARBA" id="ARBA00006243"/>
    </source>
</evidence>
<dbReference type="Proteomes" id="UP001501442">
    <property type="component" value="Unassembled WGS sequence"/>
</dbReference>
<feature type="domain" description="PurM-like C-terminal" evidence="4">
    <location>
        <begin position="214"/>
        <end position="360"/>
    </location>
</feature>
<dbReference type="NCBIfam" id="TIGR02124">
    <property type="entry name" value="hypE"/>
    <property type="match status" value="1"/>
</dbReference>
<sequence length="388" mass="40175">MSEAREHAVWAERAVREAAAEHVPEAPPATGDPDRERRVLERIEQVRRRRPRLREERITLAHGAGGKATRTLVDAVFLEAFRNPLLEAMEDGATVTVDGARLVFTTDSFVVSPLFFPGGDIGDLAVNGTVNDLAVCGARPLYLSAGFVLEEGFPVDELQRVAGSMARAAARAGVRVVTGDTKVVQRGKADGCYITTAGIGVLGRGLCLSASGARPGDAVLVSGPIGDHGITVMLARGELDIDADLTSDTAPLHDLCASLLEAAPGTRVLRDATRGGVATVLNEVAAASEVAIVIDEAAVPIRPEVAGAGELLGIDPLYVACEGRMVAVVDGADADAALAALRADPLGADAALIGRVAADPPGLVMLNTAFGGTRIVDLLVGDPLPRIC</sequence>
<dbReference type="InterPro" id="IPR036921">
    <property type="entry name" value="PurM-like_N_sf"/>
</dbReference>
<dbReference type="PANTHER" id="PTHR30303:SF0">
    <property type="entry name" value="CARBAMOYL DEHYDRATASE HYPE"/>
    <property type="match status" value="1"/>
</dbReference>
<protein>
    <submittedName>
        <fullName evidence="5">Hydrogenase expression/formation protein HypE</fullName>
    </submittedName>
</protein>
<feature type="region of interest" description="Disordered" evidence="2">
    <location>
        <begin position="16"/>
        <end position="35"/>
    </location>
</feature>
<organism evidence="5 6">
    <name type="scientific">Actinoallomurus vinaceus</name>
    <dbReference type="NCBI Taxonomy" id="1080074"/>
    <lineage>
        <taxon>Bacteria</taxon>
        <taxon>Bacillati</taxon>
        <taxon>Actinomycetota</taxon>
        <taxon>Actinomycetes</taxon>
        <taxon>Streptosporangiales</taxon>
        <taxon>Thermomonosporaceae</taxon>
        <taxon>Actinoallomurus</taxon>
    </lineage>
</organism>
<dbReference type="InterPro" id="IPR036676">
    <property type="entry name" value="PurM-like_C_sf"/>
</dbReference>
<dbReference type="InterPro" id="IPR011854">
    <property type="entry name" value="HypE"/>
</dbReference>
<dbReference type="Gene3D" id="3.90.650.10">
    <property type="entry name" value="PurM-like C-terminal domain"/>
    <property type="match status" value="1"/>
</dbReference>
<dbReference type="CDD" id="cd02197">
    <property type="entry name" value="HypE"/>
    <property type="match status" value="1"/>
</dbReference>
<comment type="similarity">
    <text evidence="1">Belongs to the HypE family.</text>
</comment>